<proteinExistence type="predicted"/>
<dbReference type="EMBL" id="CP045483">
    <property type="protein sequence ID" value="QGR19212.1"/>
    <property type="molecule type" value="Genomic_DNA"/>
</dbReference>
<evidence type="ECO:0000313" key="1">
    <source>
        <dbReference type="EMBL" id="QGR19212.1"/>
    </source>
</evidence>
<accession>A0A650CNG8</accession>
<gene>
    <name evidence="1" type="ORF">D1868_03955</name>
</gene>
<dbReference type="KEGG" id="sazo:D1868_03955"/>
<evidence type="ECO:0008006" key="3">
    <source>
        <dbReference type="Google" id="ProtNLM"/>
    </source>
</evidence>
<evidence type="ECO:0000313" key="2">
    <source>
        <dbReference type="Proteomes" id="UP000423396"/>
    </source>
</evidence>
<dbReference type="Proteomes" id="UP000423396">
    <property type="component" value="Chromosome"/>
</dbReference>
<sequence length="169" mass="19515">MDINSFYFDSVKLFKVKNRGKKVKNVAYSELYNLSLPTQSLFDELKDKDFVATLLGLQKVEDNMYIIPFPALRRMIGVTLKKSLALKIEGPKVIQNIITYVLYDGTLLYEVSFRVIDYSNGKCGMSVSLVIYYTERFLKDKVKKRLEIVTMSIMENMRKVLAPYLITPA</sequence>
<organism evidence="1 2">
    <name type="scientific">Stygiolobus azoricus</name>
    <dbReference type="NCBI Taxonomy" id="41675"/>
    <lineage>
        <taxon>Archaea</taxon>
        <taxon>Thermoproteota</taxon>
        <taxon>Thermoprotei</taxon>
        <taxon>Sulfolobales</taxon>
        <taxon>Sulfolobaceae</taxon>
        <taxon>Stygiolobus</taxon>
    </lineage>
</organism>
<keyword evidence="2" id="KW-1185">Reference proteome</keyword>
<dbReference type="GeneID" id="42798198"/>
<name>A0A650CNG8_9CREN</name>
<reference evidence="1 2" key="1">
    <citation type="submission" date="2019-10" db="EMBL/GenBank/DDBJ databases">
        <title>Genome Sequences from Six Type Strain Members of the Archaeal Family Sulfolobaceae: Acidianus ambivalens, Acidianus infernus, Metallosphaera prunae, Stygiolobus azoricus, Sulfolobus metallicus, and Sulfurisphaera ohwakuensis.</title>
        <authorList>
            <person name="Counts J.A."/>
            <person name="Kelly R.M."/>
        </authorList>
    </citation>
    <scope>NUCLEOTIDE SEQUENCE [LARGE SCALE GENOMIC DNA]</scope>
    <source>
        <strain evidence="1 2">FC6</strain>
    </source>
</reference>
<dbReference type="AlphaFoldDB" id="A0A650CNG8"/>
<protein>
    <recommendedName>
        <fullName evidence="3">DUF3211 domain-containing protein</fullName>
    </recommendedName>
</protein>
<dbReference type="RefSeq" id="WP_156005761.1">
    <property type="nucleotide sequence ID" value="NZ_CP045483.1"/>
</dbReference>